<keyword evidence="1" id="KW-1133">Transmembrane helix</keyword>
<proteinExistence type="predicted"/>
<keyword evidence="1" id="KW-0812">Transmembrane</keyword>
<feature type="transmembrane region" description="Helical" evidence="1">
    <location>
        <begin position="44"/>
        <end position="63"/>
    </location>
</feature>
<gene>
    <name evidence="2" type="ORF">DES52_105254</name>
</gene>
<protein>
    <submittedName>
        <fullName evidence="2">Ferric reductase like protein</fullName>
    </submittedName>
</protein>
<reference evidence="2 3" key="1">
    <citation type="submission" date="2018-06" db="EMBL/GenBank/DDBJ databases">
        <title>Genomic Encyclopedia of Type Strains, Phase IV (KMG-IV): sequencing the most valuable type-strain genomes for metagenomic binning, comparative biology and taxonomic classification.</title>
        <authorList>
            <person name="Goeker M."/>
        </authorList>
    </citation>
    <scope>NUCLEOTIDE SEQUENCE [LARGE SCALE GENOMIC DNA]</scope>
    <source>
        <strain evidence="2 3">DSM 18048</strain>
    </source>
</reference>
<dbReference type="RefSeq" id="WP_170130955.1">
    <property type="nucleotide sequence ID" value="NZ_QJSX01000005.1"/>
</dbReference>
<organism evidence="2 3">
    <name type="scientific">Deinococcus yavapaiensis KR-236</name>
    <dbReference type="NCBI Taxonomy" id="694435"/>
    <lineage>
        <taxon>Bacteria</taxon>
        <taxon>Thermotogati</taxon>
        <taxon>Deinococcota</taxon>
        <taxon>Deinococci</taxon>
        <taxon>Deinococcales</taxon>
        <taxon>Deinococcaceae</taxon>
        <taxon>Deinococcus</taxon>
    </lineage>
</organism>
<name>A0A318S776_9DEIO</name>
<accession>A0A318S776</accession>
<dbReference type="EMBL" id="QJSX01000005">
    <property type="protein sequence ID" value="PYE54614.1"/>
    <property type="molecule type" value="Genomic_DNA"/>
</dbReference>
<dbReference type="PROSITE" id="PS51257">
    <property type="entry name" value="PROKAR_LIPOPROTEIN"/>
    <property type="match status" value="1"/>
</dbReference>
<evidence type="ECO:0000313" key="3">
    <source>
        <dbReference type="Proteomes" id="UP000248326"/>
    </source>
</evidence>
<dbReference type="Proteomes" id="UP000248326">
    <property type="component" value="Unassembled WGS sequence"/>
</dbReference>
<feature type="transmembrane region" description="Helical" evidence="1">
    <location>
        <begin position="12"/>
        <end position="32"/>
    </location>
</feature>
<keyword evidence="3" id="KW-1185">Reference proteome</keyword>
<evidence type="ECO:0000313" key="2">
    <source>
        <dbReference type="EMBL" id="PYE54614.1"/>
    </source>
</evidence>
<feature type="transmembrane region" description="Helical" evidence="1">
    <location>
        <begin position="153"/>
        <end position="175"/>
    </location>
</feature>
<dbReference type="AlphaFoldDB" id="A0A318S776"/>
<keyword evidence="1" id="KW-0472">Membrane</keyword>
<feature type="transmembrane region" description="Helical" evidence="1">
    <location>
        <begin position="121"/>
        <end position="141"/>
    </location>
</feature>
<feature type="transmembrane region" description="Helical" evidence="1">
    <location>
        <begin position="181"/>
        <end position="199"/>
    </location>
</feature>
<evidence type="ECO:0000256" key="1">
    <source>
        <dbReference type="SAM" id="Phobius"/>
    </source>
</evidence>
<comment type="caution">
    <text evidence="2">The sequence shown here is derived from an EMBL/GenBank/DDBJ whole genome shotgun (WGS) entry which is preliminary data.</text>
</comment>
<sequence>MTTSLERRTNDALVAGLLLTYAALFVACFLRLGPQTLAWSLDRALGVVAYLALSLGVTFRALLGGRVAPAWLSRAQQGGWHGLLSTTALVLGVLHGLTLVVDRQSPQSLVNLLIPGASTLAPLAVGLGTLGVYGLTLVWATTKWRAKFSARTWRLLHLASYPTFAAVTARGLLAGTDDLRWLYAFAVGLAVWTFGLRFVEEREKRR</sequence>
<feature type="transmembrane region" description="Helical" evidence="1">
    <location>
        <begin position="83"/>
        <end position="101"/>
    </location>
</feature>